<name>A0A6J5RLG1_9CAUD</name>
<evidence type="ECO:0000313" key="1">
    <source>
        <dbReference type="EMBL" id="CAB4197799.1"/>
    </source>
</evidence>
<organism evidence="1">
    <name type="scientific">uncultured Caudovirales phage</name>
    <dbReference type="NCBI Taxonomy" id="2100421"/>
    <lineage>
        <taxon>Viruses</taxon>
        <taxon>Duplodnaviria</taxon>
        <taxon>Heunggongvirae</taxon>
        <taxon>Uroviricota</taxon>
        <taxon>Caudoviricetes</taxon>
        <taxon>Peduoviridae</taxon>
        <taxon>Maltschvirus</taxon>
        <taxon>Maltschvirus maltsch</taxon>
    </lineage>
</organism>
<accession>A0A6J5RLG1</accession>
<gene>
    <name evidence="1" type="ORF">UFOVP1311_35</name>
</gene>
<sequence>MSQGYYSRIKKDNFTTTRTNIQLELLGNGLIHGAVQSQINLSLLLLKITSDKELENTINPTDDFLLAAKLLFPDFTNNTINEIEYVLLRCGFKMNFKKKSLFSRAKTYLIKLYKQNAT</sequence>
<dbReference type="EMBL" id="LR797257">
    <property type="protein sequence ID" value="CAB4197799.1"/>
    <property type="molecule type" value="Genomic_DNA"/>
</dbReference>
<reference evidence="1" key="1">
    <citation type="submission" date="2020-05" db="EMBL/GenBank/DDBJ databases">
        <authorList>
            <person name="Chiriac C."/>
            <person name="Salcher M."/>
            <person name="Ghai R."/>
            <person name="Kavagutti S V."/>
        </authorList>
    </citation>
    <scope>NUCLEOTIDE SEQUENCE</scope>
</reference>
<protein>
    <submittedName>
        <fullName evidence="1">Uncharacterized protein</fullName>
    </submittedName>
</protein>
<proteinExistence type="predicted"/>